<dbReference type="InterPro" id="IPR042197">
    <property type="entry name" value="Apaf_helical"/>
</dbReference>
<proteinExistence type="predicted"/>
<evidence type="ECO:0000256" key="1">
    <source>
        <dbReference type="ARBA" id="ARBA00022737"/>
    </source>
</evidence>
<dbReference type="InterPro" id="IPR032675">
    <property type="entry name" value="LRR_dom_sf"/>
</dbReference>
<dbReference type="PANTHER" id="PTHR36766">
    <property type="entry name" value="PLANT BROAD-SPECTRUM MILDEW RESISTANCE PROTEIN RPW8"/>
    <property type="match status" value="1"/>
</dbReference>
<accession>A0A8J5HSE7</accession>
<comment type="caution">
    <text evidence="4">The sequence shown here is derived from an EMBL/GenBank/DDBJ whole genome shotgun (WGS) entry which is preliminary data.</text>
</comment>
<organism evidence="4 5">
    <name type="scientific">Zingiber officinale</name>
    <name type="common">Ginger</name>
    <name type="synonym">Amomum zingiber</name>
    <dbReference type="NCBI Taxonomy" id="94328"/>
    <lineage>
        <taxon>Eukaryota</taxon>
        <taxon>Viridiplantae</taxon>
        <taxon>Streptophyta</taxon>
        <taxon>Embryophyta</taxon>
        <taxon>Tracheophyta</taxon>
        <taxon>Spermatophyta</taxon>
        <taxon>Magnoliopsida</taxon>
        <taxon>Liliopsida</taxon>
        <taxon>Zingiberales</taxon>
        <taxon>Zingiberaceae</taxon>
        <taxon>Zingiber</taxon>
    </lineage>
</organism>
<protein>
    <recommendedName>
        <fullName evidence="3">Disease resistance R13L4/SHOC-2-like LRR domain-containing protein</fullName>
    </recommendedName>
</protein>
<reference evidence="4 5" key="1">
    <citation type="submission" date="2020-08" db="EMBL/GenBank/DDBJ databases">
        <title>Plant Genome Project.</title>
        <authorList>
            <person name="Zhang R.-G."/>
        </authorList>
    </citation>
    <scope>NUCLEOTIDE SEQUENCE [LARGE SCALE GENOMIC DNA]</scope>
    <source>
        <tissue evidence="4">Rhizome</tissue>
    </source>
</reference>
<dbReference type="EMBL" id="JACMSC010000002">
    <property type="protein sequence ID" value="KAG6534547.1"/>
    <property type="molecule type" value="Genomic_DNA"/>
</dbReference>
<dbReference type="Proteomes" id="UP000734854">
    <property type="component" value="Unassembled WGS sequence"/>
</dbReference>
<gene>
    <name evidence="4" type="ORF">ZIOFF_008450</name>
</gene>
<dbReference type="Gene3D" id="1.10.8.430">
    <property type="entry name" value="Helical domain of apoptotic protease-activating factors"/>
    <property type="match status" value="1"/>
</dbReference>
<evidence type="ECO:0000259" key="3">
    <source>
        <dbReference type="Pfam" id="PF23598"/>
    </source>
</evidence>
<dbReference type="SUPFAM" id="SSF52058">
    <property type="entry name" value="L domain-like"/>
    <property type="match status" value="1"/>
</dbReference>
<evidence type="ECO:0000313" key="4">
    <source>
        <dbReference type="EMBL" id="KAG6534547.1"/>
    </source>
</evidence>
<dbReference type="PANTHER" id="PTHR36766:SF64">
    <property type="entry name" value="OS12G0206100 PROTEIN"/>
    <property type="match status" value="1"/>
</dbReference>
<dbReference type="Pfam" id="PF23598">
    <property type="entry name" value="LRR_14"/>
    <property type="match status" value="1"/>
</dbReference>
<dbReference type="GO" id="GO:0043531">
    <property type="term" value="F:ADP binding"/>
    <property type="evidence" value="ECO:0007669"/>
    <property type="project" value="InterPro"/>
</dbReference>
<dbReference type="AlphaFoldDB" id="A0A8J5HSE7"/>
<keyword evidence="1" id="KW-0677">Repeat</keyword>
<keyword evidence="2" id="KW-0611">Plant defense</keyword>
<keyword evidence="5" id="KW-1185">Reference proteome</keyword>
<feature type="domain" description="Disease resistance R13L4/SHOC-2-like LRR" evidence="3">
    <location>
        <begin position="150"/>
        <end position="300"/>
    </location>
</feature>
<evidence type="ECO:0000256" key="2">
    <source>
        <dbReference type="ARBA" id="ARBA00022821"/>
    </source>
</evidence>
<sequence>MDVIDADKNIRIEARNLVKECGGLPAALIVLAQAMAPKKTWEEWIHALTIMKDTPHQLPICASYGALVKKGSWIDRFDIWDLWIASLTVRVDDVYFTMHPMTRAMILWVQRECGKKENKWLVRDRERVEEAPVAKKWRDAERIALVWNQIIDLPETPQCPDLIFLNLQVNKFLRKIPNGFFLHMPLLKILDLQETSIEELPVSIGNLVQLHYLNLCGTRITSLPKEMTALVNLKYLSLASMKYLRLIPDQLISSLRELQWLIMMDSYTGWKEVQSCEGGVSFKELESSKRLKAIGITVSTLAALQNLCDSPRLTAFTHWLHIKGCPNLTSIPSLDFHAETMPRVISIQLHAMSELEEVVIGNRQPILLPLQELRLSSLPKAKLVWRARFPNTLLALKIEDCRAIDRLIKLEGEANGSGETVITIFPDL</sequence>
<name>A0A8J5HSE7_ZINOF</name>
<dbReference type="Gene3D" id="3.80.10.10">
    <property type="entry name" value="Ribonuclease Inhibitor"/>
    <property type="match status" value="1"/>
</dbReference>
<dbReference type="InterPro" id="IPR055414">
    <property type="entry name" value="LRR_R13L4/SHOC2-like"/>
</dbReference>
<evidence type="ECO:0000313" key="5">
    <source>
        <dbReference type="Proteomes" id="UP000734854"/>
    </source>
</evidence>